<evidence type="ECO:0000313" key="7">
    <source>
        <dbReference type="EMBL" id="GAF95376.1"/>
    </source>
</evidence>
<evidence type="ECO:0000256" key="2">
    <source>
        <dbReference type="ARBA" id="ARBA00022691"/>
    </source>
</evidence>
<dbReference type="Pfam" id="PF01938">
    <property type="entry name" value="TRAM"/>
    <property type="match status" value="1"/>
</dbReference>
<keyword evidence="3" id="KW-0479">Metal-binding</keyword>
<dbReference type="InterPro" id="IPR023404">
    <property type="entry name" value="rSAM_horseshoe"/>
</dbReference>
<dbReference type="GO" id="GO:0035597">
    <property type="term" value="F:tRNA-2-methylthio-N(6)-dimethylallyladenosine(37) synthase activity"/>
    <property type="evidence" value="ECO:0007669"/>
    <property type="project" value="TreeGrafter"/>
</dbReference>
<proteinExistence type="predicted"/>
<organism evidence="7">
    <name type="scientific">marine sediment metagenome</name>
    <dbReference type="NCBI Taxonomy" id="412755"/>
    <lineage>
        <taxon>unclassified sequences</taxon>
        <taxon>metagenomes</taxon>
        <taxon>ecological metagenomes</taxon>
    </lineage>
</organism>
<keyword evidence="2" id="KW-0949">S-adenosyl-L-methionine</keyword>
<feature type="non-terminal residue" evidence="7">
    <location>
        <position position="1"/>
    </location>
</feature>
<dbReference type="PROSITE" id="PS50926">
    <property type="entry name" value="TRAM"/>
    <property type="match status" value="1"/>
</dbReference>
<dbReference type="PANTHER" id="PTHR43020">
    <property type="entry name" value="CDK5 REGULATORY SUBUNIT-ASSOCIATED PROTEIN 1"/>
    <property type="match status" value="1"/>
</dbReference>
<feature type="domain" description="TRAM" evidence="6">
    <location>
        <begin position="62"/>
        <end position="124"/>
    </location>
</feature>
<dbReference type="Gene3D" id="3.80.30.20">
    <property type="entry name" value="tm_1862 like domain"/>
    <property type="match status" value="1"/>
</dbReference>
<accession>X0U7R1</accession>
<dbReference type="PANTHER" id="PTHR43020:SF2">
    <property type="entry name" value="MITOCHONDRIAL TRNA METHYLTHIOTRANSFERASE CDK5RAP1"/>
    <property type="match status" value="1"/>
</dbReference>
<evidence type="ECO:0000256" key="1">
    <source>
        <dbReference type="ARBA" id="ARBA00022485"/>
    </source>
</evidence>
<dbReference type="SUPFAM" id="SSF102114">
    <property type="entry name" value="Radical SAM enzymes"/>
    <property type="match status" value="1"/>
</dbReference>
<keyword evidence="4" id="KW-0408">Iron</keyword>
<dbReference type="EMBL" id="BARS01010600">
    <property type="protein sequence ID" value="GAF95376.1"/>
    <property type="molecule type" value="Genomic_DNA"/>
</dbReference>
<sequence length="127" mass="14389">EFDETLSLLEEVQYDTVYSFVYSPRPGTAALELGQDPPAEIGFERLKRLQERQQSIQLDRNRRWVGRDLEVLVEATSKLDASKWSGRTPENRIVNFQGESRPGSLEWVKVIGSTSFSLKGELACGRA</sequence>
<dbReference type="InterPro" id="IPR058240">
    <property type="entry name" value="rSAM_sf"/>
</dbReference>
<reference evidence="7" key="1">
    <citation type="journal article" date="2014" name="Front. Microbiol.">
        <title>High frequency of phylogenetically diverse reductive dehalogenase-homologous genes in deep subseafloor sedimentary metagenomes.</title>
        <authorList>
            <person name="Kawai M."/>
            <person name="Futagami T."/>
            <person name="Toyoda A."/>
            <person name="Takaki Y."/>
            <person name="Nishi S."/>
            <person name="Hori S."/>
            <person name="Arai W."/>
            <person name="Tsubouchi T."/>
            <person name="Morono Y."/>
            <person name="Uchiyama I."/>
            <person name="Ito T."/>
            <person name="Fujiyama A."/>
            <person name="Inagaki F."/>
            <person name="Takami H."/>
        </authorList>
    </citation>
    <scope>NUCLEOTIDE SEQUENCE</scope>
    <source>
        <strain evidence="7">Expedition CK06-06</strain>
    </source>
</reference>
<dbReference type="GO" id="GO:0005829">
    <property type="term" value="C:cytosol"/>
    <property type="evidence" value="ECO:0007669"/>
    <property type="project" value="TreeGrafter"/>
</dbReference>
<name>X0U7R1_9ZZZZ</name>
<evidence type="ECO:0000256" key="4">
    <source>
        <dbReference type="ARBA" id="ARBA00023004"/>
    </source>
</evidence>
<dbReference type="InterPro" id="IPR002792">
    <property type="entry name" value="TRAM_dom"/>
</dbReference>
<comment type="caution">
    <text evidence="7">The sequence shown here is derived from an EMBL/GenBank/DDBJ whole genome shotgun (WGS) entry which is preliminary data.</text>
</comment>
<evidence type="ECO:0000256" key="5">
    <source>
        <dbReference type="ARBA" id="ARBA00023014"/>
    </source>
</evidence>
<protein>
    <recommendedName>
        <fullName evidence="6">TRAM domain-containing protein</fullName>
    </recommendedName>
</protein>
<evidence type="ECO:0000256" key="3">
    <source>
        <dbReference type="ARBA" id="ARBA00022723"/>
    </source>
</evidence>
<dbReference type="GO" id="GO:0046872">
    <property type="term" value="F:metal ion binding"/>
    <property type="evidence" value="ECO:0007669"/>
    <property type="project" value="UniProtKB-KW"/>
</dbReference>
<keyword evidence="5" id="KW-0411">Iron-sulfur</keyword>
<gene>
    <name evidence="7" type="ORF">S01H1_19593</name>
</gene>
<evidence type="ECO:0000259" key="6">
    <source>
        <dbReference type="PROSITE" id="PS50926"/>
    </source>
</evidence>
<dbReference type="GO" id="GO:0051539">
    <property type="term" value="F:4 iron, 4 sulfur cluster binding"/>
    <property type="evidence" value="ECO:0007669"/>
    <property type="project" value="UniProtKB-KW"/>
</dbReference>
<keyword evidence="1" id="KW-0004">4Fe-4S</keyword>
<dbReference type="AlphaFoldDB" id="X0U7R1"/>